<feature type="region of interest" description="Disordered" evidence="1">
    <location>
        <begin position="316"/>
        <end position="398"/>
    </location>
</feature>
<comment type="caution">
    <text evidence="2">The sequence shown here is derived from an EMBL/GenBank/DDBJ whole genome shotgun (WGS) entry which is preliminary data.</text>
</comment>
<evidence type="ECO:0000256" key="1">
    <source>
        <dbReference type="SAM" id="MobiDB-lite"/>
    </source>
</evidence>
<feature type="compositionally biased region" description="Low complexity" evidence="1">
    <location>
        <begin position="342"/>
        <end position="356"/>
    </location>
</feature>
<dbReference type="AlphaFoldDB" id="A0AA36IMJ4"/>
<protein>
    <submittedName>
        <fullName evidence="2">Uncharacterized protein</fullName>
    </submittedName>
</protein>
<organism evidence="2 3">
    <name type="scientific">Effrenium voratum</name>
    <dbReference type="NCBI Taxonomy" id="2562239"/>
    <lineage>
        <taxon>Eukaryota</taxon>
        <taxon>Sar</taxon>
        <taxon>Alveolata</taxon>
        <taxon>Dinophyceae</taxon>
        <taxon>Suessiales</taxon>
        <taxon>Symbiodiniaceae</taxon>
        <taxon>Effrenium</taxon>
    </lineage>
</organism>
<sequence>METRLGWLPLPLCALQEIGAGLGVAGQGRAPNVSGVWAQAAAAQAAQLENAMAGAATTLVHWPCGLAAPADVDFLAKVEADWNIAPGHLAPNNLLADYLDENWGTISWRAALARNSSLAELGMLGDVLRDASLVLPRLHGEHMGAEVAGVDAQFGLVVHFFWQTHEAAFFVPEIFSDPIGLGAMCRRARSSAVCDYERMETECLAASGRRSILQRLKAMADDNLRGIALELTPAEFRGHFQRGLASAQRFCLGFDGEASAACFFCDPEAVAAKVDAPGGRREVAGLLQQLSPAAKAKALAERIPEDARREILEALHHGAAARRPRSQASPSELQERWAPGLAQRQSAKAPATAAQKKAYREQVLADRARGRKHAGRIPERAARGAEVSNSPPVPPAKRSAKAAGLERWALRNAWAQCRACGQMLPRDLTQKALARAQKVTAPSSQCPR</sequence>
<dbReference type="EMBL" id="CAUJNA010002052">
    <property type="protein sequence ID" value="CAJ1390310.1"/>
    <property type="molecule type" value="Genomic_DNA"/>
</dbReference>
<reference evidence="2" key="1">
    <citation type="submission" date="2023-08" db="EMBL/GenBank/DDBJ databases">
        <authorList>
            <person name="Chen Y."/>
            <person name="Shah S."/>
            <person name="Dougan E. K."/>
            <person name="Thang M."/>
            <person name="Chan C."/>
        </authorList>
    </citation>
    <scope>NUCLEOTIDE SEQUENCE</scope>
</reference>
<gene>
    <name evidence="2" type="ORF">EVOR1521_LOCUS15780</name>
</gene>
<dbReference type="Proteomes" id="UP001178507">
    <property type="component" value="Unassembled WGS sequence"/>
</dbReference>
<name>A0AA36IMJ4_9DINO</name>
<accession>A0AA36IMJ4</accession>
<proteinExistence type="predicted"/>
<keyword evidence="3" id="KW-1185">Reference proteome</keyword>
<evidence type="ECO:0000313" key="2">
    <source>
        <dbReference type="EMBL" id="CAJ1390310.1"/>
    </source>
</evidence>
<feature type="compositionally biased region" description="Basic and acidic residues" evidence="1">
    <location>
        <begin position="358"/>
        <end position="368"/>
    </location>
</feature>
<evidence type="ECO:0000313" key="3">
    <source>
        <dbReference type="Proteomes" id="UP001178507"/>
    </source>
</evidence>
<feature type="non-terminal residue" evidence="2">
    <location>
        <position position="448"/>
    </location>
</feature>